<feature type="compositionally biased region" description="Polar residues" evidence="1">
    <location>
        <begin position="100"/>
        <end position="110"/>
    </location>
</feature>
<dbReference type="Proteomes" id="UP001054837">
    <property type="component" value="Unassembled WGS sequence"/>
</dbReference>
<evidence type="ECO:0000313" key="4">
    <source>
        <dbReference type="Proteomes" id="UP001054837"/>
    </source>
</evidence>
<proteinExistence type="predicted"/>
<evidence type="ECO:0000256" key="1">
    <source>
        <dbReference type="SAM" id="MobiDB-lite"/>
    </source>
</evidence>
<evidence type="ECO:0000313" key="3">
    <source>
        <dbReference type="EMBL" id="GIY47887.1"/>
    </source>
</evidence>
<feature type="region of interest" description="Disordered" evidence="1">
    <location>
        <begin position="91"/>
        <end position="110"/>
    </location>
</feature>
<sequence length="110" mass="12568">MRCVISQSLTQSKVLIAKLPPSKVGRSKANGVLKKRCVRPKQYQRSPNDHSVGVIECSFPPRLSRNRRRKNLTKALRSKFNFRTAFETGTLQDSFPRATQRASRNSIRQP</sequence>
<dbReference type="EMBL" id="BPLQ01004584">
    <property type="protein sequence ID" value="GIY09117.1"/>
    <property type="molecule type" value="Genomic_DNA"/>
</dbReference>
<reference evidence="2 4" key="1">
    <citation type="submission" date="2021-06" db="EMBL/GenBank/DDBJ databases">
        <title>Caerostris darwini draft genome.</title>
        <authorList>
            <person name="Kono N."/>
            <person name="Arakawa K."/>
        </authorList>
    </citation>
    <scope>NUCLEOTIDE SEQUENCE [LARGE SCALE GENOMIC DNA]</scope>
</reference>
<dbReference type="AlphaFoldDB" id="A0AAV4QLQ8"/>
<keyword evidence="4" id="KW-1185">Reference proteome</keyword>
<evidence type="ECO:0000313" key="2">
    <source>
        <dbReference type="EMBL" id="GIY09117.1"/>
    </source>
</evidence>
<organism evidence="2 4">
    <name type="scientific">Caerostris darwini</name>
    <dbReference type="NCBI Taxonomy" id="1538125"/>
    <lineage>
        <taxon>Eukaryota</taxon>
        <taxon>Metazoa</taxon>
        <taxon>Ecdysozoa</taxon>
        <taxon>Arthropoda</taxon>
        <taxon>Chelicerata</taxon>
        <taxon>Arachnida</taxon>
        <taxon>Araneae</taxon>
        <taxon>Araneomorphae</taxon>
        <taxon>Entelegynae</taxon>
        <taxon>Araneoidea</taxon>
        <taxon>Araneidae</taxon>
        <taxon>Caerostris</taxon>
    </lineage>
</organism>
<gene>
    <name evidence="3" type="ORF">CDAR_268291</name>
    <name evidence="2" type="ORF">CDAR_534881</name>
</gene>
<name>A0AAV4QLQ8_9ARAC</name>
<dbReference type="EMBL" id="BPLQ01010026">
    <property type="protein sequence ID" value="GIY47887.1"/>
    <property type="molecule type" value="Genomic_DNA"/>
</dbReference>
<protein>
    <submittedName>
        <fullName evidence="2">Uncharacterized protein</fullName>
    </submittedName>
</protein>
<accession>A0AAV4QLQ8</accession>
<comment type="caution">
    <text evidence="2">The sequence shown here is derived from an EMBL/GenBank/DDBJ whole genome shotgun (WGS) entry which is preliminary data.</text>
</comment>